<dbReference type="Proteomes" id="UP000283634">
    <property type="component" value="Unassembled WGS sequence"/>
</dbReference>
<dbReference type="EMBL" id="MKGL01000001">
    <property type="protein sequence ID" value="RNF12855.1"/>
    <property type="molecule type" value="Genomic_DNA"/>
</dbReference>
<feature type="compositionally biased region" description="Basic residues" evidence="1">
    <location>
        <begin position="925"/>
        <end position="946"/>
    </location>
</feature>
<dbReference type="SMART" id="SM00239">
    <property type="entry name" value="C2"/>
    <property type="match status" value="3"/>
</dbReference>
<dbReference type="Gene3D" id="2.60.40.150">
    <property type="entry name" value="C2 domain"/>
    <property type="match status" value="1"/>
</dbReference>
<comment type="caution">
    <text evidence="3">The sequence shown here is derived from an EMBL/GenBank/DDBJ whole genome shotgun (WGS) entry which is preliminary data.</text>
</comment>
<dbReference type="PANTHER" id="PTHR39670">
    <property type="entry name" value="C2 DOMAIN-CONTAINING PROTEIN-RELATED"/>
    <property type="match status" value="1"/>
</dbReference>
<evidence type="ECO:0000259" key="2">
    <source>
        <dbReference type="PROSITE" id="PS50004"/>
    </source>
</evidence>
<dbReference type="CDD" id="cd00030">
    <property type="entry name" value="C2"/>
    <property type="match status" value="2"/>
</dbReference>
<keyword evidence="4" id="KW-1185">Reference proteome</keyword>
<dbReference type="Pfam" id="PF00168">
    <property type="entry name" value="C2"/>
    <property type="match status" value="3"/>
</dbReference>
<feature type="region of interest" description="Disordered" evidence="1">
    <location>
        <begin position="890"/>
        <end position="946"/>
    </location>
</feature>
<sequence length="946" mass="109114">MILVALYTETFGTSVYSSPLKEQEFRENLRVLLQRDAPEELHRLEWYVGKCVKDYDGAYAMLFERYHKPHHGPAAFQLTIKSVANLTMENGSPTTRETCYVRVTSSRSKKVTKMVPYHRRALFNETFDMAIDNPRDDAISFAVYSANHKFGECLVSLNGLRPRLPKERTHDIVYAAGTGDACYCGTITIVLCPINYGTDSPVSDMEDKQRRTRLRNYLWKYLRDDLHRLDPIVASIDNMDAFMQTLVREYGPEPHPHTMQLRIQHFRRDIKEDQFKTYAVVVRMGPEIYQTAGVHFSQDFIFNDETMLSISTAEKGELLFMVIDEAEANDVEIGRVVISLNNIVRETIFRLSLQVYQDALTTDAKVVGTLFIEGILHGYGLTEEVSSPNKQNYFRQRVQALLSRYDPAQLHRVEYLLGENVQQEERLIKELTKTYGPETGSTPMHIRVVSIRDFIPMCSCYVKVYLDDALVLRTKQHHAAKMLMFDIDMKNEKTVSISNPLHSVLRFKVCEHRRLRPSRLLGVAEMSLRNMVRDEPNSCSLFIIDEESHEEIGVLEVEVQSPGFVKGTVTVYSKPNNGTEGSALDEVTRDVTSLMKKYRSQVLHVQPLIAQIPSLREAHQELRKRFAPNPVDFTFYLHIDKIDMIQEEDKNALENGNISLFASFLNEEVRSHLKVAWANRIDTRKYFPEMRLDIALPRGSESSLRSCPLEIVIYGSSMPAIQATSPLSKRNTISNRLILPEKELARVVLSLRALLTKQVYQLGEEVRVPIIRSYRYTAMARGPLGVGGTESGVIMGEMTLHITTPAFEHIPRRLRFASAAMRRYHRGYVRYYEKRILSFYRAYDPASLLDFHFRLYERDVASARWPLSLHDWLLALIKRYGPELTINFGPPPELPFDPEAEEDKRCRENDRYINFSPNERERTRTPPKSHSHSRSRGRRVSPHRLV</sequence>
<gene>
    <name evidence="3" type="ORF">TraAM80_00011</name>
</gene>
<dbReference type="AlphaFoldDB" id="A0A422P599"/>
<dbReference type="PANTHER" id="PTHR39670:SF4">
    <property type="entry name" value="C2 DOMAIN-CONTAINING PROTEIN"/>
    <property type="match status" value="1"/>
</dbReference>
<reference evidence="3 4" key="1">
    <citation type="journal article" date="2018" name="BMC Genomics">
        <title>Genomic comparison of Trypanosoma conorhini and Trypanosoma rangeli to Trypanosoma cruzi strains of high and low virulence.</title>
        <authorList>
            <person name="Bradwell K.R."/>
            <person name="Koparde V.N."/>
            <person name="Matveyev A.V."/>
            <person name="Serrano M.G."/>
            <person name="Alves J.M."/>
            <person name="Parikh H."/>
            <person name="Huang B."/>
            <person name="Lee V."/>
            <person name="Espinosa-Alvarez O."/>
            <person name="Ortiz P.A."/>
            <person name="Costa-Martins A.G."/>
            <person name="Teixeira M.M."/>
            <person name="Buck G.A."/>
        </authorList>
    </citation>
    <scope>NUCLEOTIDE SEQUENCE [LARGE SCALE GENOMIC DNA]</scope>
    <source>
        <strain evidence="3 4">AM80</strain>
    </source>
</reference>
<dbReference type="InterPro" id="IPR035892">
    <property type="entry name" value="C2_domain_sf"/>
</dbReference>
<feature type="domain" description="C2" evidence="2">
    <location>
        <begin position="425"/>
        <end position="541"/>
    </location>
</feature>
<evidence type="ECO:0000313" key="3">
    <source>
        <dbReference type="EMBL" id="RNF12855.1"/>
    </source>
</evidence>
<evidence type="ECO:0000256" key="1">
    <source>
        <dbReference type="SAM" id="MobiDB-lite"/>
    </source>
</evidence>
<feature type="compositionally biased region" description="Basic and acidic residues" evidence="1">
    <location>
        <begin position="902"/>
        <end position="911"/>
    </location>
</feature>
<accession>A0A422P599</accession>
<dbReference type="PROSITE" id="PS50004">
    <property type="entry name" value="C2"/>
    <property type="match status" value="1"/>
</dbReference>
<dbReference type="OrthoDB" id="262033at2759"/>
<dbReference type="VEuPathDB" id="TriTrypDB:TRSC58_04470"/>
<dbReference type="GeneID" id="40323944"/>
<proteinExistence type="predicted"/>
<dbReference type="RefSeq" id="XP_029242998.1">
    <property type="nucleotide sequence ID" value="XM_029377108.1"/>
</dbReference>
<organism evidence="3 4">
    <name type="scientific">Trypanosoma rangeli</name>
    <dbReference type="NCBI Taxonomy" id="5698"/>
    <lineage>
        <taxon>Eukaryota</taxon>
        <taxon>Discoba</taxon>
        <taxon>Euglenozoa</taxon>
        <taxon>Kinetoplastea</taxon>
        <taxon>Metakinetoplastina</taxon>
        <taxon>Trypanosomatida</taxon>
        <taxon>Trypanosomatidae</taxon>
        <taxon>Trypanosoma</taxon>
        <taxon>Herpetosoma</taxon>
    </lineage>
</organism>
<dbReference type="SUPFAM" id="SSF49562">
    <property type="entry name" value="C2 domain (Calcium/lipid-binding domain, CaLB)"/>
    <property type="match status" value="3"/>
</dbReference>
<protein>
    <recommendedName>
        <fullName evidence="2">C2 domain-containing protein</fullName>
    </recommendedName>
</protein>
<evidence type="ECO:0000313" key="4">
    <source>
        <dbReference type="Proteomes" id="UP000283634"/>
    </source>
</evidence>
<name>A0A422P599_TRYRA</name>
<dbReference type="InterPro" id="IPR000008">
    <property type="entry name" value="C2_dom"/>
</dbReference>